<name>A0A840UTD2_9FIRM</name>
<accession>A0A840UTD2</accession>
<dbReference type="RefSeq" id="WP_183863171.1">
    <property type="nucleotide sequence ID" value="NZ_JACHFH010000046.1"/>
</dbReference>
<dbReference type="EMBL" id="JACHFH010000046">
    <property type="protein sequence ID" value="MBB5337392.1"/>
    <property type="molecule type" value="Genomic_DNA"/>
</dbReference>
<dbReference type="Gene3D" id="3.40.1620.10">
    <property type="entry name" value="YefM-like domain"/>
    <property type="match status" value="1"/>
</dbReference>
<evidence type="ECO:0000313" key="2">
    <source>
        <dbReference type="EMBL" id="MBB5337392.1"/>
    </source>
</evidence>
<comment type="similarity">
    <text evidence="1">Belongs to the phD/YefM antitoxin family.</text>
</comment>
<sequence>MEAISSSAFLREFTLYAEQAAAKDETYIIQRSNGKNMVFMSLDKYNEINKELFLLKNGNDK</sequence>
<protein>
    <submittedName>
        <fullName evidence="2">Antitoxin YefM</fullName>
    </submittedName>
</protein>
<dbReference type="Proteomes" id="UP000559117">
    <property type="component" value="Unassembled WGS sequence"/>
</dbReference>
<organism evidence="2 3">
    <name type="scientific">Pectinatus brassicae</name>
    <dbReference type="NCBI Taxonomy" id="862415"/>
    <lineage>
        <taxon>Bacteria</taxon>
        <taxon>Bacillati</taxon>
        <taxon>Bacillota</taxon>
        <taxon>Negativicutes</taxon>
        <taxon>Selenomonadales</taxon>
        <taxon>Selenomonadaceae</taxon>
        <taxon>Pectinatus</taxon>
    </lineage>
</organism>
<dbReference type="SUPFAM" id="SSF143120">
    <property type="entry name" value="YefM-like"/>
    <property type="match status" value="1"/>
</dbReference>
<dbReference type="InterPro" id="IPR036165">
    <property type="entry name" value="YefM-like_sf"/>
</dbReference>
<evidence type="ECO:0000256" key="1">
    <source>
        <dbReference type="ARBA" id="ARBA00009981"/>
    </source>
</evidence>
<evidence type="ECO:0000313" key="3">
    <source>
        <dbReference type="Proteomes" id="UP000559117"/>
    </source>
</evidence>
<reference evidence="2 3" key="1">
    <citation type="submission" date="2020-08" db="EMBL/GenBank/DDBJ databases">
        <title>Genomic Encyclopedia of Type Strains, Phase IV (KMG-IV): sequencing the most valuable type-strain genomes for metagenomic binning, comparative biology and taxonomic classification.</title>
        <authorList>
            <person name="Goeker M."/>
        </authorList>
    </citation>
    <scope>NUCLEOTIDE SEQUENCE [LARGE SCALE GENOMIC DNA]</scope>
    <source>
        <strain evidence="2 3">DSM 24661</strain>
    </source>
</reference>
<dbReference type="AlphaFoldDB" id="A0A840UTD2"/>
<proteinExistence type="inferred from homology"/>
<comment type="caution">
    <text evidence="2">The sequence shown here is derived from an EMBL/GenBank/DDBJ whole genome shotgun (WGS) entry which is preliminary data.</text>
</comment>
<keyword evidence="3" id="KW-1185">Reference proteome</keyword>
<gene>
    <name evidence="2" type="ORF">HNR32_002553</name>
</gene>